<evidence type="ECO:0000313" key="2">
    <source>
        <dbReference type="EMBL" id="KAH3730254.1"/>
    </source>
</evidence>
<evidence type="ECO:0000256" key="1">
    <source>
        <dbReference type="SAM" id="MobiDB-lite"/>
    </source>
</evidence>
<organism evidence="2 3">
    <name type="scientific">Dreissena polymorpha</name>
    <name type="common">Zebra mussel</name>
    <name type="synonym">Mytilus polymorpha</name>
    <dbReference type="NCBI Taxonomy" id="45954"/>
    <lineage>
        <taxon>Eukaryota</taxon>
        <taxon>Metazoa</taxon>
        <taxon>Spiralia</taxon>
        <taxon>Lophotrochozoa</taxon>
        <taxon>Mollusca</taxon>
        <taxon>Bivalvia</taxon>
        <taxon>Autobranchia</taxon>
        <taxon>Heteroconchia</taxon>
        <taxon>Euheterodonta</taxon>
        <taxon>Imparidentia</taxon>
        <taxon>Neoheterodontei</taxon>
        <taxon>Myida</taxon>
        <taxon>Dreissenoidea</taxon>
        <taxon>Dreissenidae</taxon>
        <taxon>Dreissena</taxon>
    </lineage>
</organism>
<sequence length="61" mass="6640">MSRLGRFVLTDSPENGGEKQYIVSDPCDKKGSVFMETMPINISLCSPTLVPYITQDSVVGS</sequence>
<dbReference type="Proteomes" id="UP000828390">
    <property type="component" value="Unassembled WGS sequence"/>
</dbReference>
<proteinExistence type="predicted"/>
<accession>A0A9D4HSZ7</accession>
<reference evidence="2" key="1">
    <citation type="journal article" date="2019" name="bioRxiv">
        <title>The Genome of the Zebra Mussel, Dreissena polymorpha: A Resource for Invasive Species Research.</title>
        <authorList>
            <person name="McCartney M.A."/>
            <person name="Auch B."/>
            <person name="Kono T."/>
            <person name="Mallez S."/>
            <person name="Zhang Y."/>
            <person name="Obille A."/>
            <person name="Becker A."/>
            <person name="Abrahante J.E."/>
            <person name="Garbe J."/>
            <person name="Badalamenti J.P."/>
            <person name="Herman A."/>
            <person name="Mangelson H."/>
            <person name="Liachko I."/>
            <person name="Sullivan S."/>
            <person name="Sone E.D."/>
            <person name="Koren S."/>
            <person name="Silverstein K.A.T."/>
            <person name="Beckman K.B."/>
            <person name="Gohl D.M."/>
        </authorList>
    </citation>
    <scope>NUCLEOTIDE SEQUENCE</scope>
    <source>
        <strain evidence="2">Duluth1</strain>
        <tissue evidence="2">Whole animal</tissue>
    </source>
</reference>
<gene>
    <name evidence="2" type="ORF">DPMN_056236</name>
</gene>
<protein>
    <submittedName>
        <fullName evidence="2">Uncharacterized protein</fullName>
    </submittedName>
</protein>
<dbReference type="EMBL" id="JAIWYP010000012">
    <property type="protein sequence ID" value="KAH3730254.1"/>
    <property type="molecule type" value="Genomic_DNA"/>
</dbReference>
<comment type="caution">
    <text evidence="2">The sequence shown here is derived from an EMBL/GenBank/DDBJ whole genome shotgun (WGS) entry which is preliminary data.</text>
</comment>
<name>A0A9D4HSZ7_DREPO</name>
<reference evidence="2" key="2">
    <citation type="submission" date="2020-11" db="EMBL/GenBank/DDBJ databases">
        <authorList>
            <person name="McCartney M.A."/>
            <person name="Auch B."/>
            <person name="Kono T."/>
            <person name="Mallez S."/>
            <person name="Becker A."/>
            <person name="Gohl D.M."/>
            <person name="Silverstein K.A.T."/>
            <person name="Koren S."/>
            <person name="Bechman K.B."/>
            <person name="Herman A."/>
            <person name="Abrahante J.E."/>
            <person name="Garbe J."/>
        </authorList>
    </citation>
    <scope>NUCLEOTIDE SEQUENCE</scope>
    <source>
        <strain evidence="2">Duluth1</strain>
        <tissue evidence="2">Whole animal</tissue>
    </source>
</reference>
<dbReference type="AlphaFoldDB" id="A0A9D4HSZ7"/>
<evidence type="ECO:0000313" key="3">
    <source>
        <dbReference type="Proteomes" id="UP000828390"/>
    </source>
</evidence>
<feature type="region of interest" description="Disordered" evidence="1">
    <location>
        <begin position="1"/>
        <end position="22"/>
    </location>
</feature>
<keyword evidence="3" id="KW-1185">Reference proteome</keyword>